<dbReference type="OrthoDB" id="9799608at2"/>
<dbReference type="Pfam" id="PF05336">
    <property type="entry name" value="rhaM"/>
    <property type="match status" value="1"/>
</dbReference>
<name>E8V2R3_TERSS</name>
<dbReference type="STRING" id="401053.AciPR4_2765"/>
<sequence>MQRVAFQLCIKEGCEQAYDEAHRRVWPELISELRAAGVVEYSIFRRNQDLFLYMEVLSFDSFLQYLDESEVDRRWQQEMADLFVQVPSLRSGERFAMMNEVFHMSGQKTSTTDQERTNERMSSNGS</sequence>
<dbReference type="GO" id="GO:0016857">
    <property type="term" value="F:racemase and epimerase activity, acting on carbohydrates and derivatives"/>
    <property type="evidence" value="ECO:0007669"/>
    <property type="project" value="InterPro"/>
</dbReference>
<dbReference type="eggNOG" id="COG3254">
    <property type="taxonomic scope" value="Bacteria"/>
</dbReference>
<dbReference type="RefSeq" id="WP_013569271.1">
    <property type="nucleotide sequence ID" value="NC_014963.1"/>
</dbReference>
<evidence type="ECO:0000313" key="2">
    <source>
        <dbReference type="EMBL" id="ADV83538.1"/>
    </source>
</evidence>
<dbReference type="AlphaFoldDB" id="E8V2R3"/>
<evidence type="ECO:0008006" key="4">
    <source>
        <dbReference type="Google" id="ProtNLM"/>
    </source>
</evidence>
<dbReference type="EMBL" id="CP002467">
    <property type="protein sequence ID" value="ADV83538.1"/>
    <property type="molecule type" value="Genomic_DNA"/>
</dbReference>
<dbReference type="InterPro" id="IPR011008">
    <property type="entry name" value="Dimeric_a/b-barrel"/>
</dbReference>
<dbReference type="Proteomes" id="UP000006844">
    <property type="component" value="Chromosome"/>
</dbReference>
<dbReference type="PANTHER" id="PTHR34389">
    <property type="entry name" value="L-RHAMNOSE MUTAROTASE"/>
    <property type="match status" value="1"/>
</dbReference>
<dbReference type="HOGENOM" id="CLU_100689_3_0_0"/>
<evidence type="ECO:0000313" key="3">
    <source>
        <dbReference type="Proteomes" id="UP000006844"/>
    </source>
</evidence>
<dbReference type="PANTHER" id="PTHR34389:SF2">
    <property type="entry name" value="L-RHAMNOSE MUTAROTASE"/>
    <property type="match status" value="1"/>
</dbReference>
<protein>
    <recommendedName>
        <fullName evidence="4">L-rhamnose mutarotase</fullName>
    </recommendedName>
</protein>
<feature type="region of interest" description="Disordered" evidence="1">
    <location>
        <begin position="105"/>
        <end position="126"/>
    </location>
</feature>
<reference evidence="2 3" key="1">
    <citation type="journal article" date="2012" name="Stand. Genomic Sci.">
        <title>Complete genome sequence of Terriglobus saanensis type strain SP1PR4(T), an Acidobacteria from tundra soil.</title>
        <authorList>
            <person name="Rawat S.R."/>
            <person name="Mannisto M.K."/>
            <person name="Starovoytov V."/>
            <person name="Goodwin L."/>
            <person name="Nolan M."/>
            <person name="Hauser L."/>
            <person name="Land M."/>
            <person name="Davenport K.W."/>
            <person name="Woyke T."/>
            <person name="Haggblom M.M."/>
        </authorList>
    </citation>
    <scope>NUCLEOTIDE SEQUENCE</scope>
    <source>
        <strain evidence="3">ATCC BAA-1853 / DSM 23119 / SP1PR4</strain>
    </source>
</reference>
<organism evidence="2 3">
    <name type="scientific">Terriglobus saanensis (strain ATCC BAA-1853 / DSM 23119 / SP1PR4)</name>
    <dbReference type="NCBI Taxonomy" id="401053"/>
    <lineage>
        <taxon>Bacteria</taxon>
        <taxon>Pseudomonadati</taxon>
        <taxon>Acidobacteriota</taxon>
        <taxon>Terriglobia</taxon>
        <taxon>Terriglobales</taxon>
        <taxon>Acidobacteriaceae</taxon>
        <taxon>Terriglobus</taxon>
    </lineage>
</organism>
<dbReference type="GO" id="GO:0019301">
    <property type="term" value="P:rhamnose catabolic process"/>
    <property type="evidence" value="ECO:0007669"/>
    <property type="project" value="TreeGrafter"/>
</dbReference>
<proteinExistence type="predicted"/>
<dbReference type="SUPFAM" id="SSF54909">
    <property type="entry name" value="Dimeric alpha+beta barrel"/>
    <property type="match status" value="1"/>
</dbReference>
<dbReference type="KEGG" id="tsa:AciPR4_2765"/>
<keyword evidence="3" id="KW-1185">Reference proteome</keyword>
<gene>
    <name evidence="2" type="ordered locus">AciPR4_2765</name>
</gene>
<evidence type="ECO:0000256" key="1">
    <source>
        <dbReference type="SAM" id="MobiDB-lite"/>
    </source>
</evidence>
<dbReference type="Gene3D" id="3.30.70.100">
    <property type="match status" value="1"/>
</dbReference>
<accession>E8V2R3</accession>
<dbReference type="InterPro" id="IPR008000">
    <property type="entry name" value="Rham/fucose_mutarotase"/>
</dbReference>